<feature type="compositionally biased region" description="Basic and acidic residues" evidence="16">
    <location>
        <begin position="185"/>
        <end position="195"/>
    </location>
</feature>
<feature type="domain" description="Zn(2)-C6 fungal-type" evidence="17">
    <location>
        <begin position="746"/>
        <end position="776"/>
    </location>
</feature>
<dbReference type="InterPro" id="IPR036420">
    <property type="entry name" value="BRCT_dom_sf"/>
</dbReference>
<evidence type="ECO:0000256" key="6">
    <source>
        <dbReference type="ARBA" id="ARBA00022737"/>
    </source>
</evidence>
<feature type="domain" description="PARP catalytic" evidence="19">
    <location>
        <begin position="488"/>
        <end position="727"/>
    </location>
</feature>
<keyword evidence="8" id="KW-0863">Zinc-finger</keyword>
<dbReference type="PANTHER" id="PTHR10459">
    <property type="entry name" value="DNA LIGASE"/>
    <property type="match status" value="1"/>
</dbReference>
<dbReference type="PROSITE" id="PS00463">
    <property type="entry name" value="ZN2_CY6_FUNGAL_1"/>
    <property type="match status" value="2"/>
</dbReference>
<dbReference type="Proteomes" id="UP001302676">
    <property type="component" value="Unassembled WGS sequence"/>
</dbReference>
<keyword evidence="7" id="KW-0013">ADP-ribosylation</keyword>
<dbReference type="InterPro" id="IPR050800">
    <property type="entry name" value="ARTD/PARP"/>
</dbReference>
<evidence type="ECO:0000256" key="5">
    <source>
        <dbReference type="ARBA" id="ARBA00022723"/>
    </source>
</evidence>
<dbReference type="SUPFAM" id="SSF56399">
    <property type="entry name" value="ADP-ribosylation"/>
    <property type="match status" value="1"/>
</dbReference>
<keyword evidence="2 15" id="KW-0328">Glycosyltransferase</keyword>
<feature type="compositionally biased region" description="Acidic residues" evidence="16">
    <location>
        <begin position="325"/>
        <end position="339"/>
    </location>
</feature>
<dbReference type="InterPro" id="IPR001138">
    <property type="entry name" value="Zn2Cys6_DnaBD"/>
</dbReference>
<evidence type="ECO:0000259" key="17">
    <source>
        <dbReference type="PROSITE" id="PS50048"/>
    </source>
</evidence>
<evidence type="ECO:0000256" key="9">
    <source>
        <dbReference type="ARBA" id="ARBA00022833"/>
    </source>
</evidence>
<dbReference type="GeneID" id="87815329"/>
<name>A0AAN6ZIL5_9PEZI</name>
<dbReference type="Pfam" id="PF00533">
    <property type="entry name" value="BRCT"/>
    <property type="match status" value="1"/>
</dbReference>
<evidence type="ECO:0000259" key="20">
    <source>
        <dbReference type="PROSITE" id="PS51060"/>
    </source>
</evidence>
<dbReference type="CDD" id="cd07997">
    <property type="entry name" value="WGR_PARP"/>
    <property type="match status" value="1"/>
</dbReference>
<dbReference type="PROSITE" id="PS50048">
    <property type="entry name" value="ZN2_CY6_FUNGAL_2"/>
    <property type="match status" value="2"/>
</dbReference>
<dbReference type="PANTHER" id="PTHR10459:SF60">
    <property type="entry name" value="POLY [ADP-RIBOSE] POLYMERASE 2"/>
    <property type="match status" value="1"/>
</dbReference>
<keyword evidence="12" id="KW-0539">Nucleus</keyword>
<feature type="domain" description="WGR" evidence="21">
    <location>
        <begin position="222"/>
        <end position="317"/>
    </location>
</feature>
<dbReference type="GO" id="GO:0070212">
    <property type="term" value="P:protein poly-ADP-ribosylation"/>
    <property type="evidence" value="ECO:0007669"/>
    <property type="project" value="TreeGrafter"/>
</dbReference>
<dbReference type="InterPro" id="IPR001357">
    <property type="entry name" value="BRCT_dom"/>
</dbReference>
<dbReference type="GO" id="GO:0006302">
    <property type="term" value="P:double-strand break repair"/>
    <property type="evidence" value="ECO:0007669"/>
    <property type="project" value="TreeGrafter"/>
</dbReference>
<proteinExistence type="inferred from homology"/>
<comment type="catalytic activity">
    <reaction evidence="14">
        <text>NAD(+) + (ADP-D-ribosyl)n-acceptor = nicotinamide + (ADP-D-ribosyl)n+1-acceptor + H(+).</text>
        <dbReference type="EC" id="2.4.2.30"/>
    </reaction>
</comment>
<dbReference type="GO" id="GO:0008270">
    <property type="term" value="F:zinc ion binding"/>
    <property type="evidence" value="ECO:0007669"/>
    <property type="project" value="UniProtKB-KW"/>
</dbReference>
<dbReference type="PROSITE" id="PS51059">
    <property type="entry name" value="PARP_CATALYTIC"/>
    <property type="match status" value="1"/>
</dbReference>
<reference evidence="22" key="1">
    <citation type="journal article" date="2023" name="Mol. Phylogenet. Evol.">
        <title>Genome-scale phylogeny and comparative genomics of the fungal order Sordariales.</title>
        <authorList>
            <person name="Hensen N."/>
            <person name="Bonometti L."/>
            <person name="Westerberg I."/>
            <person name="Brannstrom I.O."/>
            <person name="Guillou S."/>
            <person name="Cros-Aarteil S."/>
            <person name="Calhoun S."/>
            <person name="Haridas S."/>
            <person name="Kuo A."/>
            <person name="Mondo S."/>
            <person name="Pangilinan J."/>
            <person name="Riley R."/>
            <person name="LaButti K."/>
            <person name="Andreopoulos B."/>
            <person name="Lipzen A."/>
            <person name="Chen C."/>
            <person name="Yan M."/>
            <person name="Daum C."/>
            <person name="Ng V."/>
            <person name="Clum A."/>
            <person name="Steindorff A."/>
            <person name="Ohm R.A."/>
            <person name="Martin F."/>
            <person name="Silar P."/>
            <person name="Natvig D.O."/>
            <person name="Lalanne C."/>
            <person name="Gautier V."/>
            <person name="Ament-Velasquez S.L."/>
            <person name="Kruys A."/>
            <person name="Hutchinson M.I."/>
            <person name="Powell A.J."/>
            <person name="Barry K."/>
            <person name="Miller A.N."/>
            <person name="Grigoriev I.V."/>
            <person name="Debuchy R."/>
            <person name="Gladieux P."/>
            <person name="Hiltunen Thoren M."/>
            <person name="Johannesson H."/>
        </authorList>
    </citation>
    <scope>NUCLEOTIDE SEQUENCE</scope>
    <source>
        <strain evidence="22">CBS 141.50</strain>
    </source>
</reference>
<evidence type="ECO:0000256" key="16">
    <source>
        <dbReference type="SAM" id="MobiDB-lite"/>
    </source>
</evidence>
<dbReference type="GO" id="GO:0003677">
    <property type="term" value="F:DNA binding"/>
    <property type="evidence" value="ECO:0007669"/>
    <property type="project" value="UniProtKB-KW"/>
</dbReference>
<dbReference type="FunFam" id="2.20.140.10:FF:000001">
    <property type="entry name" value="Poly [ADP-ribose] polymerase"/>
    <property type="match status" value="1"/>
</dbReference>
<comment type="caution">
    <text evidence="22">The sequence shown here is derived from an EMBL/GenBank/DDBJ whole genome shotgun (WGS) entry which is preliminary data.</text>
</comment>
<feature type="region of interest" description="Disordered" evidence="16">
    <location>
        <begin position="325"/>
        <end position="352"/>
    </location>
</feature>
<dbReference type="CDD" id="cd01437">
    <property type="entry name" value="parp_like"/>
    <property type="match status" value="1"/>
</dbReference>
<dbReference type="InterPro" id="IPR004102">
    <property type="entry name" value="Poly(ADP-ribose)pol_reg_dom"/>
</dbReference>
<keyword evidence="3 15" id="KW-0808">Transferase</keyword>
<comment type="subcellular location">
    <subcellularLocation>
        <location evidence="1">Nucleus</location>
    </subcellularLocation>
</comment>
<dbReference type="GO" id="GO:0006351">
    <property type="term" value="P:DNA-templated transcription"/>
    <property type="evidence" value="ECO:0007669"/>
    <property type="project" value="InterPro"/>
</dbReference>
<dbReference type="GO" id="GO:0016779">
    <property type="term" value="F:nucleotidyltransferase activity"/>
    <property type="evidence" value="ECO:0007669"/>
    <property type="project" value="UniProtKB-KW"/>
</dbReference>
<dbReference type="SUPFAM" id="SSF57701">
    <property type="entry name" value="Zn2/Cys6 DNA-binding domain"/>
    <property type="match status" value="2"/>
</dbReference>
<dbReference type="CDD" id="cd00067">
    <property type="entry name" value="GAL4"/>
    <property type="match status" value="2"/>
</dbReference>
<feature type="domain" description="Zn(2)-C6 fungal-type" evidence="17">
    <location>
        <begin position="805"/>
        <end position="835"/>
    </location>
</feature>
<organism evidence="22 23">
    <name type="scientific">Dichotomopilus funicola</name>
    <dbReference type="NCBI Taxonomy" id="1934379"/>
    <lineage>
        <taxon>Eukaryota</taxon>
        <taxon>Fungi</taxon>
        <taxon>Dikarya</taxon>
        <taxon>Ascomycota</taxon>
        <taxon>Pezizomycotina</taxon>
        <taxon>Sordariomycetes</taxon>
        <taxon>Sordariomycetidae</taxon>
        <taxon>Sordariales</taxon>
        <taxon>Chaetomiaceae</taxon>
        <taxon>Dichotomopilus</taxon>
    </lineage>
</organism>
<keyword evidence="23" id="KW-1185">Reference proteome</keyword>
<evidence type="ECO:0000256" key="3">
    <source>
        <dbReference type="ARBA" id="ARBA00022679"/>
    </source>
</evidence>
<feature type="compositionally biased region" description="Low complexity" evidence="16">
    <location>
        <begin position="879"/>
        <end position="890"/>
    </location>
</feature>
<dbReference type="Gene3D" id="4.10.240.10">
    <property type="entry name" value="Zn(2)-C6 fungal-type DNA-binding domain"/>
    <property type="match status" value="2"/>
</dbReference>
<evidence type="ECO:0000256" key="15">
    <source>
        <dbReference type="RuleBase" id="RU362114"/>
    </source>
</evidence>
<gene>
    <name evidence="22" type="ORF">C8A04DRAFT_16060</name>
</gene>
<dbReference type="SUPFAM" id="SSF47587">
    <property type="entry name" value="Domain of poly(ADP-ribose) polymerase"/>
    <property type="match status" value="1"/>
</dbReference>
<dbReference type="GO" id="GO:1990404">
    <property type="term" value="F:NAD+-protein mono-ADP-ribosyltransferase activity"/>
    <property type="evidence" value="ECO:0007669"/>
    <property type="project" value="TreeGrafter"/>
</dbReference>
<dbReference type="Gene3D" id="3.90.228.10">
    <property type="match status" value="1"/>
</dbReference>
<evidence type="ECO:0000256" key="11">
    <source>
        <dbReference type="ARBA" id="ARBA00023125"/>
    </source>
</evidence>
<keyword evidence="6" id="KW-0677">Repeat</keyword>
<dbReference type="SMART" id="SM00906">
    <property type="entry name" value="Fungal_trans"/>
    <property type="match status" value="1"/>
</dbReference>
<dbReference type="InterPro" id="IPR036864">
    <property type="entry name" value="Zn2-C6_fun-type_DNA-bd_sf"/>
</dbReference>
<evidence type="ECO:0000259" key="19">
    <source>
        <dbReference type="PROSITE" id="PS51059"/>
    </source>
</evidence>
<evidence type="ECO:0000256" key="12">
    <source>
        <dbReference type="ARBA" id="ARBA00023242"/>
    </source>
</evidence>
<dbReference type="PROSITE" id="PS50172">
    <property type="entry name" value="BRCT"/>
    <property type="match status" value="1"/>
</dbReference>
<dbReference type="EMBL" id="MU853678">
    <property type="protein sequence ID" value="KAK4139223.1"/>
    <property type="molecule type" value="Genomic_DNA"/>
</dbReference>
<dbReference type="SMART" id="SM00292">
    <property type="entry name" value="BRCT"/>
    <property type="match status" value="1"/>
</dbReference>
<dbReference type="SUPFAM" id="SSF142921">
    <property type="entry name" value="WGR domain-like"/>
    <property type="match status" value="1"/>
</dbReference>
<comment type="similarity">
    <text evidence="13">Belongs to the ARTD/PARP family.</text>
</comment>
<reference evidence="22" key="2">
    <citation type="submission" date="2023-05" db="EMBL/GenBank/DDBJ databases">
        <authorList>
            <consortium name="Lawrence Berkeley National Laboratory"/>
            <person name="Steindorff A."/>
            <person name="Hensen N."/>
            <person name="Bonometti L."/>
            <person name="Westerberg I."/>
            <person name="Brannstrom I.O."/>
            <person name="Guillou S."/>
            <person name="Cros-Aarteil S."/>
            <person name="Calhoun S."/>
            <person name="Haridas S."/>
            <person name="Kuo A."/>
            <person name="Mondo S."/>
            <person name="Pangilinan J."/>
            <person name="Riley R."/>
            <person name="Labutti K."/>
            <person name="Andreopoulos B."/>
            <person name="Lipzen A."/>
            <person name="Chen C."/>
            <person name="Yanf M."/>
            <person name="Daum C."/>
            <person name="Ng V."/>
            <person name="Clum A."/>
            <person name="Ohm R."/>
            <person name="Martin F."/>
            <person name="Silar P."/>
            <person name="Natvig D."/>
            <person name="Lalanne C."/>
            <person name="Gautier V."/>
            <person name="Ament-Velasquez S.L."/>
            <person name="Kruys A."/>
            <person name="Hutchinson M.I."/>
            <person name="Powell A.J."/>
            <person name="Barry K."/>
            <person name="Miller A.N."/>
            <person name="Grigoriev I.V."/>
            <person name="Debuchy R."/>
            <person name="Gladieux P."/>
            <person name="Thoren M.H."/>
            <person name="Johannesson H."/>
        </authorList>
    </citation>
    <scope>NUCLEOTIDE SEQUENCE</scope>
    <source>
        <strain evidence="22">CBS 141.50</strain>
    </source>
</reference>
<feature type="compositionally biased region" description="Basic residues" evidence="16">
    <location>
        <begin position="151"/>
        <end position="161"/>
    </location>
</feature>
<dbReference type="SMART" id="SM00773">
    <property type="entry name" value="WGR"/>
    <property type="match status" value="1"/>
</dbReference>
<evidence type="ECO:0000259" key="18">
    <source>
        <dbReference type="PROSITE" id="PS50172"/>
    </source>
</evidence>
<dbReference type="SUPFAM" id="SSF52113">
    <property type="entry name" value="BRCT domain"/>
    <property type="match status" value="1"/>
</dbReference>
<keyword evidence="11" id="KW-0238">DNA-binding</keyword>
<dbReference type="RefSeq" id="XP_062632594.1">
    <property type="nucleotide sequence ID" value="XM_062778716.1"/>
</dbReference>
<dbReference type="Pfam" id="PF00644">
    <property type="entry name" value="PARP"/>
    <property type="match status" value="1"/>
</dbReference>
<evidence type="ECO:0000256" key="10">
    <source>
        <dbReference type="ARBA" id="ARBA00023027"/>
    </source>
</evidence>
<dbReference type="InterPro" id="IPR036930">
    <property type="entry name" value="WGR_dom_sf"/>
</dbReference>
<dbReference type="Pfam" id="PF05406">
    <property type="entry name" value="WGR"/>
    <property type="match status" value="1"/>
</dbReference>
<dbReference type="GO" id="GO:0005730">
    <property type="term" value="C:nucleolus"/>
    <property type="evidence" value="ECO:0007669"/>
    <property type="project" value="TreeGrafter"/>
</dbReference>
<dbReference type="CDD" id="cd12148">
    <property type="entry name" value="fungal_TF_MHR"/>
    <property type="match status" value="1"/>
</dbReference>
<dbReference type="InterPro" id="IPR012317">
    <property type="entry name" value="Poly(ADP-ribose)pol_cat_dom"/>
</dbReference>
<dbReference type="SMART" id="SM00066">
    <property type="entry name" value="GAL4"/>
    <property type="match status" value="2"/>
</dbReference>
<dbReference type="Pfam" id="PF02877">
    <property type="entry name" value="PARP_reg"/>
    <property type="match status" value="1"/>
</dbReference>
<dbReference type="InterPro" id="IPR036616">
    <property type="entry name" value="Poly(ADP-ribose)pol_reg_dom_sf"/>
</dbReference>
<feature type="domain" description="BRCT" evidence="18">
    <location>
        <begin position="6"/>
        <end position="85"/>
    </location>
</feature>
<keyword evidence="9" id="KW-0862">Zinc</keyword>
<dbReference type="PROSITE" id="PS51060">
    <property type="entry name" value="PARP_ALPHA_HD"/>
    <property type="match status" value="1"/>
</dbReference>
<keyword evidence="4" id="KW-0548">Nucleotidyltransferase</keyword>
<sequence length="1472" mass="160505">MAPRRGSKPALDGCRVALSGTFQGTTHATIKTRAEALGATVGSRVADDTTHLIATEADYDKPSPKVSQAQSLDIHIVTLDWLQTCETQNAKATEKYFVPHWSSSQQVTGSSQSQTTPPQTNNTTTARSTRSRKRAPSPAANDASGSDAPPKSKKTRGRKTTMSKTDPADDDSDAPDAINGATQPADEKQSKQAKVEKAVGEGQVAKSKDLHIPLDEGCPFFTSKVYISPEGVIYDASLNQTNASHNNNKFYRIQQLLQSSGVFHTWTRWGRVGERGQTAYTSSSSLDGAMRQFEKKFKDKSSLAWKDRGNPPKPGKYAFVEKNYDEDSDDDEGEGGDNEAEQKKASTWEPPKSALEPAVQTLMELIFNQQYFNATMSSLNYDANKLPLGKLSKATITRGFQTLKDLSALIDEPGLATSEYGTSFHNAVENLSNTFYSVIPHAFGRNRPPVINTHAMLKTEIELLESLSDMKDAALLMKVDKSAEDEVHPLDRHYQALKMQEMTPLDPTSNEYTQLQNYLVESRGSTHGHQYAVESIFRIERQGETERFDGSFGKMNQNRRLLWHGSRCTNFGGILSQGLRIAPPEAPVSGYMFGKGIYLADMASKSANYCCSYISGGTALLLLCEAELGDPMQELVNASYTAGEDAKGKGMISTWGQGSTGPSQWKDASCVHPSLAGVKMPDTSVVPGPTNVPNAGLYYNEYICYDVSQVRLRYLLRVRIISARGSTGNHRLFMSTSPRPQKRTNTCVTCRARKVRCDGRRGICTNCERLSFSCSYDENVGVEVVPGEGSVGNAISVPRRRVRQACQNCHARKARCSGSMPSCDRCRAQRLECVYRPGKRALPLPLPTPTAAPSPGSSAMDLDSHASGGQSAPHPDDGTSSSNASPATTSLDPTEPDEALALKAFDHFFRHVYHVAMFSFLHRPSLMELYHAGSLDRALVLAVVGVTSLLTDLGPGMVDYGNRCIDEAMSLCLAGLEKPTISRLQALVLVIKHRILSKRFSGAFMLHAIASRFATAMRLYQENTDLCFLAREARRRLMWTIFMIDASISIGQADVALWFDAEHQIHLQLPCNERNFDFDLPDPTEGLRGPGPDPTTGIIPPIPDVLGLMALHIRLYWMRTRILQCASKMTASPSSETVAALPAQLAEFATELEVFEARLPASFRENEANFRLRSYSTRLNIFITTHLLWRQCHLDLYRLFLPGLKDALSPTALQQLDPHFVLHKRRSCYEHARGMADMFSQLLSLSSTCASPPVADLDLPGCAFQCSKVLYHGLQTDNAYLGFTEERVRELANLCFRAARQSTPGPASTSIQADIERLITNGLSLPEVPLNSQPGRARNLGPGTGTPYLAAQGATLRTEHPGLQQLLGPTPSGATPVDQVSVGSMQMPPPSSLGPIASALNIPMPEAAGPGQGAANAGVAPSQASAITTGSNAFEELPDALNFGPEFFGMESWSALSHGWADIGHFTGTGMS</sequence>
<keyword evidence="10 15" id="KW-0520">NAD</keyword>
<accession>A0AAN6ZIL5</accession>
<dbReference type="EC" id="2.4.2.-" evidence="15"/>
<evidence type="ECO:0000256" key="8">
    <source>
        <dbReference type="ARBA" id="ARBA00022771"/>
    </source>
</evidence>
<dbReference type="Gene3D" id="2.20.140.10">
    <property type="entry name" value="WGR domain"/>
    <property type="match status" value="1"/>
</dbReference>
<feature type="compositionally biased region" description="Low complexity" evidence="16">
    <location>
        <begin position="103"/>
        <end position="128"/>
    </location>
</feature>
<feature type="region of interest" description="Disordered" evidence="16">
    <location>
        <begin position="844"/>
        <end position="893"/>
    </location>
</feature>
<evidence type="ECO:0000256" key="7">
    <source>
        <dbReference type="ARBA" id="ARBA00022765"/>
    </source>
</evidence>
<evidence type="ECO:0000256" key="2">
    <source>
        <dbReference type="ARBA" id="ARBA00022676"/>
    </source>
</evidence>
<protein>
    <recommendedName>
        <fullName evidence="15">Poly [ADP-ribose] polymerase</fullName>
        <shortName evidence="15">PARP</shortName>
        <ecNumber evidence="15">2.4.2.-</ecNumber>
    </recommendedName>
</protein>
<evidence type="ECO:0000256" key="13">
    <source>
        <dbReference type="ARBA" id="ARBA00024347"/>
    </source>
</evidence>
<evidence type="ECO:0000313" key="23">
    <source>
        <dbReference type="Proteomes" id="UP001302676"/>
    </source>
</evidence>
<feature type="region of interest" description="Disordered" evidence="16">
    <location>
        <begin position="103"/>
        <end position="195"/>
    </location>
</feature>
<dbReference type="Pfam" id="PF00172">
    <property type="entry name" value="Zn_clus"/>
    <property type="match status" value="2"/>
</dbReference>
<dbReference type="Gene3D" id="1.20.142.10">
    <property type="entry name" value="Poly(ADP-ribose) polymerase, regulatory domain"/>
    <property type="match status" value="1"/>
</dbReference>
<dbReference type="PROSITE" id="PS51977">
    <property type="entry name" value="WGR"/>
    <property type="match status" value="1"/>
</dbReference>
<dbReference type="Gene3D" id="3.40.50.10190">
    <property type="entry name" value="BRCT domain"/>
    <property type="match status" value="1"/>
</dbReference>
<dbReference type="InterPro" id="IPR007219">
    <property type="entry name" value="XnlR_reg_dom"/>
</dbReference>
<dbReference type="CDD" id="cd17747">
    <property type="entry name" value="BRCT_PARP1"/>
    <property type="match status" value="1"/>
</dbReference>
<dbReference type="GO" id="GO:0000981">
    <property type="term" value="F:DNA-binding transcription factor activity, RNA polymerase II-specific"/>
    <property type="evidence" value="ECO:0007669"/>
    <property type="project" value="InterPro"/>
</dbReference>
<keyword evidence="5" id="KW-0479">Metal-binding</keyword>
<dbReference type="FunFam" id="1.20.142.10:FF:000002">
    <property type="entry name" value="Poly [ADP-ribose] polymerase"/>
    <property type="match status" value="1"/>
</dbReference>
<dbReference type="GO" id="GO:0003950">
    <property type="term" value="F:NAD+ poly-ADP-ribosyltransferase activity"/>
    <property type="evidence" value="ECO:0007669"/>
    <property type="project" value="UniProtKB-UniRule"/>
</dbReference>
<evidence type="ECO:0000259" key="21">
    <source>
        <dbReference type="PROSITE" id="PS51977"/>
    </source>
</evidence>
<evidence type="ECO:0000256" key="4">
    <source>
        <dbReference type="ARBA" id="ARBA00022695"/>
    </source>
</evidence>
<feature type="domain" description="PARP alpha-helical" evidence="20">
    <location>
        <begin position="352"/>
        <end position="478"/>
    </location>
</feature>
<dbReference type="InterPro" id="IPR008893">
    <property type="entry name" value="WGR_domain"/>
</dbReference>
<evidence type="ECO:0000256" key="14">
    <source>
        <dbReference type="ARBA" id="ARBA00033987"/>
    </source>
</evidence>
<evidence type="ECO:0000256" key="1">
    <source>
        <dbReference type="ARBA" id="ARBA00004123"/>
    </source>
</evidence>
<dbReference type="Pfam" id="PF04082">
    <property type="entry name" value="Fungal_trans"/>
    <property type="match status" value="1"/>
</dbReference>
<evidence type="ECO:0000313" key="22">
    <source>
        <dbReference type="EMBL" id="KAK4139223.1"/>
    </source>
</evidence>